<dbReference type="EMBL" id="JAFLRD010000001">
    <property type="protein sequence ID" value="MBO0414226.1"/>
    <property type="molecule type" value="Genomic_DNA"/>
</dbReference>
<evidence type="ECO:0000259" key="2">
    <source>
        <dbReference type="Pfam" id="PF07885"/>
    </source>
</evidence>
<sequence>MVLSTFRNKQIGHLKDLLNDNQAFNEKSLRRLINGKSEIQHGEVMFKVLRPADLKLDGERRSYLDRFNFRETIFDCERINLRNSSEVNLIDCLVIGTLSVGDKPDEETKVYLDTVAVTGELKVTGRGDSMASVALVSVQARTLDLYNFTTPDVTVMDSRFASTEMRLLGNGSLKLTGSELGSLSIAECDFQDVTFPSGQVNLKDLNAPRLVAWFSRWRFKPLKFVVGPKAVDRAIDSASRSDAKRREIETLKFLLEKTDISHSKRDAAQLKYLRSLAESSSWLSRIFVIATGGFIKPWRIVAWSAVVIFGFAEVYSHEASSFGTTNPISSYFDALYFSGLTFTTIGYGDILPLHWMRGFAVLEGLFGIALAGAFLVSLTRRYIE</sequence>
<proteinExistence type="predicted"/>
<dbReference type="RefSeq" id="WP_052051849.1">
    <property type="nucleotide sequence ID" value="NZ_JAEILV010000001.1"/>
</dbReference>
<reference evidence="3 4" key="1">
    <citation type="submission" date="2021-03" db="EMBL/GenBank/DDBJ databases">
        <title>First Case of infection caused by Chromobacterium haemolyticum derived from water in China.</title>
        <authorList>
            <person name="Chen J."/>
            <person name="Liu C."/>
        </authorList>
    </citation>
    <scope>NUCLEOTIDE SEQUENCE [LARGE SCALE GENOMIC DNA]</scope>
    <source>
        <strain evidence="3 4">WJ-5</strain>
    </source>
</reference>
<dbReference type="GO" id="GO:0034220">
    <property type="term" value="P:monoatomic ion transmembrane transport"/>
    <property type="evidence" value="ECO:0007669"/>
    <property type="project" value="UniProtKB-KW"/>
</dbReference>
<keyword evidence="3" id="KW-0406">Ion transport</keyword>
<keyword evidence="4" id="KW-1185">Reference proteome</keyword>
<feature type="transmembrane region" description="Helical" evidence="1">
    <location>
        <begin position="359"/>
        <end position="378"/>
    </location>
</feature>
<gene>
    <name evidence="3" type="ORF">J1C50_01775</name>
</gene>
<keyword evidence="1" id="KW-1133">Transmembrane helix</keyword>
<keyword evidence="1" id="KW-0812">Transmembrane</keyword>
<dbReference type="Pfam" id="PF07885">
    <property type="entry name" value="Ion_trans_2"/>
    <property type="match status" value="1"/>
</dbReference>
<keyword evidence="3" id="KW-0407">Ion channel</keyword>
<keyword evidence="1" id="KW-0472">Membrane</keyword>
<feature type="domain" description="Potassium channel" evidence="2">
    <location>
        <begin position="307"/>
        <end position="381"/>
    </location>
</feature>
<dbReference type="Gene3D" id="1.10.287.70">
    <property type="match status" value="1"/>
</dbReference>
<organism evidence="3 4">
    <name type="scientific">Chromobacterium haemolyticum</name>
    <dbReference type="NCBI Taxonomy" id="394935"/>
    <lineage>
        <taxon>Bacteria</taxon>
        <taxon>Pseudomonadati</taxon>
        <taxon>Pseudomonadota</taxon>
        <taxon>Betaproteobacteria</taxon>
        <taxon>Neisseriales</taxon>
        <taxon>Chromobacteriaceae</taxon>
        <taxon>Chromobacterium</taxon>
    </lineage>
</organism>
<comment type="caution">
    <text evidence="3">The sequence shown here is derived from an EMBL/GenBank/DDBJ whole genome shotgun (WGS) entry which is preliminary data.</text>
</comment>
<keyword evidence="3" id="KW-0813">Transport</keyword>
<dbReference type="Proteomes" id="UP000664349">
    <property type="component" value="Unassembled WGS sequence"/>
</dbReference>
<evidence type="ECO:0000313" key="3">
    <source>
        <dbReference type="EMBL" id="MBO0414226.1"/>
    </source>
</evidence>
<dbReference type="SUPFAM" id="SSF81324">
    <property type="entry name" value="Voltage-gated potassium channels"/>
    <property type="match status" value="1"/>
</dbReference>
<protein>
    <submittedName>
        <fullName evidence="3">Two pore domain potassium channel family protein</fullName>
    </submittedName>
</protein>
<evidence type="ECO:0000313" key="4">
    <source>
        <dbReference type="Proteomes" id="UP000664349"/>
    </source>
</evidence>
<evidence type="ECO:0000256" key="1">
    <source>
        <dbReference type="SAM" id="Phobius"/>
    </source>
</evidence>
<dbReference type="InterPro" id="IPR013099">
    <property type="entry name" value="K_chnl_dom"/>
</dbReference>
<accession>A0ABS3GGQ1</accession>
<name>A0ABS3GGQ1_9NEIS</name>